<evidence type="ECO:0000259" key="1">
    <source>
        <dbReference type="PROSITE" id="PS50853"/>
    </source>
</evidence>
<dbReference type="Pfam" id="PF00041">
    <property type="entry name" value="fn3"/>
    <property type="match status" value="1"/>
</dbReference>
<dbReference type="SUPFAM" id="SSF49265">
    <property type="entry name" value="Fibronectin type III"/>
    <property type="match status" value="1"/>
</dbReference>
<dbReference type="InterPro" id="IPR013783">
    <property type="entry name" value="Ig-like_fold"/>
</dbReference>
<sequence>SDMRFVNTTPHSVQIYWKSPPDNGIIRHQIIYAAVRSGPLEWNMEKYLLGATENYTQYTQIVTGLEPYTLYAFRIRA</sequence>
<feature type="domain" description="Fibronectin type-III" evidence="1">
    <location>
        <begin position="1"/>
        <end position="77"/>
    </location>
</feature>
<gene>
    <name evidence="2" type="primary">ORF1788</name>
</gene>
<accession>A0A0B6XUN4</accession>
<protein>
    <recommendedName>
        <fullName evidence="1">Fibronectin type-III domain-containing protein</fullName>
    </recommendedName>
</protein>
<name>A0A0B6XUN4_9EUPU</name>
<dbReference type="AlphaFoldDB" id="A0A0B6XUN4"/>
<dbReference type="EMBL" id="HACG01000753">
    <property type="protein sequence ID" value="CEK47618.1"/>
    <property type="molecule type" value="Transcribed_RNA"/>
</dbReference>
<dbReference type="CDD" id="cd00063">
    <property type="entry name" value="FN3"/>
    <property type="match status" value="1"/>
</dbReference>
<evidence type="ECO:0000313" key="2">
    <source>
        <dbReference type="EMBL" id="CEK47618.1"/>
    </source>
</evidence>
<feature type="non-terminal residue" evidence="2">
    <location>
        <position position="77"/>
    </location>
</feature>
<proteinExistence type="predicted"/>
<dbReference type="InterPro" id="IPR003961">
    <property type="entry name" value="FN3_dom"/>
</dbReference>
<reference evidence="2" key="1">
    <citation type="submission" date="2014-12" db="EMBL/GenBank/DDBJ databases">
        <title>Insight into the proteome of Arion vulgaris.</title>
        <authorList>
            <person name="Aradska J."/>
            <person name="Bulat T."/>
            <person name="Smidak R."/>
            <person name="Sarate P."/>
            <person name="Gangsoo J."/>
            <person name="Sialana F."/>
            <person name="Bilban M."/>
            <person name="Lubec G."/>
        </authorList>
    </citation>
    <scope>NUCLEOTIDE SEQUENCE</scope>
    <source>
        <tissue evidence="2">Skin</tissue>
    </source>
</reference>
<dbReference type="PROSITE" id="PS50853">
    <property type="entry name" value="FN3"/>
    <property type="match status" value="1"/>
</dbReference>
<dbReference type="Gene3D" id="2.60.40.10">
    <property type="entry name" value="Immunoglobulins"/>
    <property type="match status" value="1"/>
</dbReference>
<feature type="non-terminal residue" evidence="2">
    <location>
        <position position="1"/>
    </location>
</feature>
<organism evidence="2">
    <name type="scientific">Arion vulgaris</name>
    <dbReference type="NCBI Taxonomy" id="1028688"/>
    <lineage>
        <taxon>Eukaryota</taxon>
        <taxon>Metazoa</taxon>
        <taxon>Spiralia</taxon>
        <taxon>Lophotrochozoa</taxon>
        <taxon>Mollusca</taxon>
        <taxon>Gastropoda</taxon>
        <taxon>Heterobranchia</taxon>
        <taxon>Euthyneura</taxon>
        <taxon>Panpulmonata</taxon>
        <taxon>Eupulmonata</taxon>
        <taxon>Stylommatophora</taxon>
        <taxon>Helicina</taxon>
        <taxon>Arionoidea</taxon>
        <taxon>Arionidae</taxon>
        <taxon>Arion</taxon>
    </lineage>
</organism>
<dbReference type="InterPro" id="IPR036116">
    <property type="entry name" value="FN3_sf"/>
</dbReference>